<reference evidence="2 3" key="1">
    <citation type="submission" date="2017-05" db="EMBL/GenBank/DDBJ databases">
        <title>Acinetobacter populi ANC 5415 (= PBJ7), whole genome shotgun sequencing project.</title>
        <authorList>
            <person name="Nemec A."/>
            <person name="Radolfova-Krizova L."/>
        </authorList>
    </citation>
    <scope>NUCLEOTIDE SEQUENCE [LARGE SCALE GENOMIC DNA]</scope>
    <source>
        <strain evidence="2 3">PBJ7</strain>
    </source>
</reference>
<dbReference type="NCBIfam" id="TIGR03501">
    <property type="entry name" value="GlyGly_CTERM"/>
    <property type="match status" value="1"/>
</dbReference>
<feature type="signal peptide" evidence="1">
    <location>
        <begin position="1"/>
        <end position="21"/>
    </location>
</feature>
<feature type="chain" id="PRO_5013210592" description="CSLREA domain-containing protein" evidence="1">
    <location>
        <begin position="22"/>
        <end position="808"/>
    </location>
</feature>
<dbReference type="OrthoDB" id="6711740at2"/>
<comment type="caution">
    <text evidence="2">The sequence shown here is derived from an EMBL/GenBank/DDBJ whole genome shotgun (WGS) entry which is preliminary data.</text>
</comment>
<gene>
    <name evidence="2" type="ORF">CAP51_02295</name>
</gene>
<dbReference type="InterPro" id="IPR020008">
    <property type="entry name" value="GlyGly_CTERM"/>
</dbReference>
<keyword evidence="3" id="KW-1185">Reference proteome</keyword>
<evidence type="ECO:0000313" key="3">
    <source>
        <dbReference type="Proteomes" id="UP000196536"/>
    </source>
</evidence>
<proteinExistence type="predicted"/>
<sequence>MKNYKKALLAISVLATFPLMAATSDDKTIYVTTFDDEDGENANACSLREALTAAYENKAYGGCSAGKTAASVTDIIQLQAGVYKITKPLTPRSLVSIYGAAATNWDEKDLITGTYPKRTALNSTIQGNGSFGLIDTTAGKATLTLNNLRLTQGKSTRGGAIQTGGTLYLNRVVIDNSSATENGGAIYLAGINSAVGITDSVFSENQAPTGAVLGMSCLDNLVFTPRTITLTNSSVIKNGGTSSKSVLNFCGEPTVELNANTIAENTASSNASDGGSIIKFTGDSLPNNNSSSILSNSSSLSLISNTIVNNIAYSTFLYDSIGAKRLRYNLLAYNQGYSCRYLLGELAEKATANVGLWYNALVKSANSDGYCYMPYDTLKDENTNTVDLSNVAQATVLTGLQAATDVTAFMPMYFLQSNASNPLVNLGDTSAACSSEDQRGITRLADSLQLLESNNNSCDIGATELVRLSASDLSNTNSSQVALIDGFTEQKDFYQNLLDDKSTQAEFLTYYKIQRDLYAQKIIDYKAAQKYRQVYFDVFANSVPQEIQNNDGSRVIQQFSADLYTVKAEVLGTGQDVFSSGNVNNLPSENDPALRCEWNSTLQQLVMYRTDDEQSAAGDYSYCKYTIQLKSDPSIQSVGLAQASFVNIAPIAVDDEYSMKYGTDQQVDLDVLANDHDNGDGSSDQINYPAGKKAFYVYPDGVSAPIKFGTIDSNLTIVAEYSRACPDESGAMCYGGKISIKPKNSFNKFNYSITYEFFDADAKLSNTATVKLISTESSSASNSGGGSLGWLSVLALMGMAAARRYRKI</sequence>
<dbReference type="Proteomes" id="UP000196536">
    <property type="component" value="Unassembled WGS sequence"/>
</dbReference>
<dbReference type="InterPro" id="IPR011050">
    <property type="entry name" value="Pectin_lyase_fold/virulence"/>
</dbReference>
<keyword evidence="1" id="KW-0732">Signal</keyword>
<dbReference type="AlphaFoldDB" id="A0A1Z9Z1Y1"/>
<dbReference type="InterPro" id="IPR026457">
    <property type="entry name" value="CSLREA_Nterm"/>
</dbReference>
<evidence type="ECO:0000313" key="2">
    <source>
        <dbReference type="EMBL" id="OUY08465.1"/>
    </source>
</evidence>
<evidence type="ECO:0000256" key="1">
    <source>
        <dbReference type="SAM" id="SignalP"/>
    </source>
</evidence>
<name>A0A1Z9Z1Y1_9GAMM</name>
<accession>A0A1Z9Z1Y1</accession>
<protein>
    <recommendedName>
        <fullName evidence="4">CSLREA domain-containing protein</fullName>
    </recommendedName>
</protein>
<dbReference type="RefSeq" id="WP_087619132.1">
    <property type="nucleotide sequence ID" value="NZ_NEXX01000001.1"/>
</dbReference>
<dbReference type="EMBL" id="NEXX01000001">
    <property type="protein sequence ID" value="OUY08465.1"/>
    <property type="molecule type" value="Genomic_DNA"/>
</dbReference>
<evidence type="ECO:0008006" key="4">
    <source>
        <dbReference type="Google" id="ProtNLM"/>
    </source>
</evidence>
<organism evidence="2 3">
    <name type="scientific">Acinetobacter populi</name>
    <dbReference type="NCBI Taxonomy" id="1582270"/>
    <lineage>
        <taxon>Bacteria</taxon>
        <taxon>Pseudomonadati</taxon>
        <taxon>Pseudomonadota</taxon>
        <taxon>Gammaproteobacteria</taxon>
        <taxon>Moraxellales</taxon>
        <taxon>Moraxellaceae</taxon>
        <taxon>Acinetobacter</taxon>
    </lineage>
</organism>
<dbReference type="NCBIfam" id="TIGR04214">
    <property type="entry name" value="CSLREA_Nterm"/>
    <property type="match status" value="1"/>
</dbReference>
<dbReference type="SUPFAM" id="SSF51126">
    <property type="entry name" value="Pectin lyase-like"/>
    <property type="match status" value="1"/>
</dbReference>